<organism evidence="1 2">
    <name type="scientific">Altererythrobacter arenosus</name>
    <dbReference type="NCBI Taxonomy" id="3032592"/>
    <lineage>
        <taxon>Bacteria</taxon>
        <taxon>Pseudomonadati</taxon>
        <taxon>Pseudomonadota</taxon>
        <taxon>Alphaproteobacteria</taxon>
        <taxon>Sphingomonadales</taxon>
        <taxon>Erythrobacteraceae</taxon>
        <taxon>Altererythrobacter</taxon>
    </lineage>
</organism>
<reference evidence="1 2" key="1">
    <citation type="submission" date="2023-03" db="EMBL/GenBank/DDBJ databases">
        <title>Altererythrobacter sp. CAU 1644 isolated from sand.</title>
        <authorList>
            <person name="Kim W."/>
        </authorList>
    </citation>
    <scope>NUCLEOTIDE SEQUENCE [LARGE SCALE GENOMIC DNA]</scope>
    <source>
        <strain evidence="1 2">CAU 1644</strain>
    </source>
</reference>
<sequence>MFVQWMDGGSACASQDVEQPLILKRRSENGIEVTDADAIDPLSEDVLRRYRSYAAELAVIAATS</sequence>
<protein>
    <submittedName>
        <fullName evidence="1">Uncharacterized protein</fullName>
    </submittedName>
</protein>
<keyword evidence="2" id="KW-1185">Reference proteome</keyword>
<gene>
    <name evidence="1" type="ORF">P7228_04840</name>
</gene>
<dbReference type="RefSeq" id="WP_278017084.1">
    <property type="nucleotide sequence ID" value="NZ_CP121106.1"/>
</dbReference>
<dbReference type="EMBL" id="CP121106">
    <property type="protein sequence ID" value="WFL78394.1"/>
    <property type="molecule type" value="Genomic_DNA"/>
</dbReference>
<evidence type="ECO:0000313" key="1">
    <source>
        <dbReference type="EMBL" id="WFL78394.1"/>
    </source>
</evidence>
<evidence type="ECO:0000313" key="2">
    <source>
        <dbReference type="Proteomes" id="UP001215827"/>
    </source>
</evidence>
<dbReference type="Proteomes" id="UP001215827">
    <property type="component" value="Chromosome"/>
</dbReference>
<name>A0ABY8G1I1_9SPHN</name>
<accession>A0ABY8G1I1</accession>
<proteinExistence type="predicted"/>